<dbReference type="InterPro" id="IPR006612">
    <property type="entry name" value="THAP_Znf"/>
</dbReference>
<keyword evidence="2" id="KW-0863">Zinc-finger</keyword>
<keyword evidence="4" id="KW-0238">DNA-binding</keyword>
<evidence type="ECO:0000256" key="4">
    <source>
        <dbReference type="ARBA" id="ARBA00023125"/>
    </source>
</evidence>
<feature type="coiled-coil region" evidence="5">
    <location>
        <begin position="112"/>
        <end position="139"/>
    </location>
</feature>
<evidence type="ECO:0000256" key="5">
    <source>
        <dbReference type="SAM" id="Coils"/>
    </source>
</evidence>
<name>A0AAV6VH72_9ARAC</name>
<dbReference type="EMBL" id="JAFNEN010000075">
    <property type="protein sequence ID" value="KAG8196019.1"/>
    <property type="molecule type" value="Genomic_DNA"/>
</dbReference>
<evidence type="ECO:0000256" key="3">
    <source>
        <dbReference type="ARBA" id="ARBA00022833"/>
    </source>
</evidence>
<evidence type="ECO:0000313" key="7">
    <source>
        <dbReference type="EMBL" id="KAG8196019.1"/>
    </source>
</evidence>
<keyword evidence="8" id="KW-1185">Reference proteome</keyword>
<keyword evidence="5" id="KW-0175">Coiled coil</keyword>
<evidence type="ECO:0000256" key="2">
    <source>
        <dbReference type="ARBA" id="ARBA00022771"/>
    </source>
</evidence>
<dbReference type="GO" id="GO:0003677">
    <property type="term" value="F:DNA binding"/>
    <property type="evidence" value="ECO:0007669"/>
    <property type="project" value="UniProtKB-KW"/>
</dbReference>
<comment type="caution">
    <text evidence="7">The sequence shown here is derived from an EMBL/GenBank/DDBJ whole genome shotgun (WGS) entry which is preliminary data.</text>
</comment>
<sequence>MVKRAAWIRAIRTENWTPTTASVVCSKHFIAGQPSTDPNLPDWAPTIFSFKRKNGKQDECKMARYARFKERREATVEVVISQSQSEIHADTDASIPTTKEVGTISDVTSSHYDRLSEENSALQKKLKDTEKVLATMQKNQKVLAIVNEQLRKQVTIQD</sequence>
<keyword evidence="1" id="KW-0479">Metal-binding</keyword>
<proteinExistence type="predicted"/>
<dbReference type="SUPFAM" id="SSF57716">
    <property type="entry name" value="Glucocorticoid receptor-like (DNA-binding domain)"/>
    <property type="match status" value="1"/>
</dbReference>
<accession>A0AAV6VH72</accession>
<keyword evidence="3" id="KW-0862">Zinc</keyword>
<evidence type="ECO:0000256" key="1">
    <source>
        <dbReference type="ARBA" id="ARBA00022723"/>
    </source>
</evidence>
<organism evidence="7 8">
    <name type="scientific">Oedothorax gibbosus</name>
    <dbReference type="NCBI Taxonomy" id="931172"/>
    <lineage>
        <taxon>Eukaryota</taxon>
        <taxon>Metazoa</taxon>
        <taxon>Ecdysozoa</taxon>
        <taxon>Arthropoda</taxon>
        <taxon>Chelicerata</taxon>
        <taxon>Arachnida</taxon>
        <taxon>Araneae</taxon>
        <taxon>Araneomorphae</taxon>
        <taxon>Entelegynae</taxon>
        <taxon>Araneoidea</taxon>
        <taxon>Linyphiidae</taxon>
        <taxon>Erigoninae</taxon>
        <taxon>Oedothorax</taxon>
    </lineage>
</organism>
<dbReference type="GO" id="GO:0008270">
    <property type="term" value="F:zinc ion binding"/>
    <property type="evidence" value="ECO:0007669"/>
    <property type="project" value="UniProtKB-KW"/>
</dbReference>
<protein>
    <recommendedName>
        <fullName evidence="6">THAP-type domain-containing protein</fullName>
    </recommendedName>
</protein>
<dbReference type="Pfam" id="PF05485">
    <property type="entry name" value="THAP"/>
    <property type="match status" value="1"/>
</dbReference>
<dbReference type="AlphaFoldDB" id="A0AAV6VH72"/>
<feature type="domain" description="THAP-type" evidence="6">
    <location>
        <begin position="3"/>
        <end position="48"/>
    </location>
</feature>
<evidence type="ECO:0000313" key="8">
    <source>
        <dbReference type="Proteomes" id="UP000827092"/>
    </source>
</evidence>
<gene>
    <name evidence="7" type="ORF">JTE90_028989</name>
</gene>
<evidence type="ECO:0000259" key="6">
    <source>
        <dbReference type="Pfam" id="PF05485"/>
    </source>
</evidence>
<reference evidence="7 8" key="1">
    <citation type="journal article" date="2022" name="Nat. Ecol. Evol.">
        <title>A masculinizing supergene underlies an exaggerated male reproductive morph in a spider.</title>
        <authorList>
            <person name="Hendrickx F."/>
            <person name="De Corte Z."/>
            <person name="Sonet G."/>
            <person name="Van Belleghem S.M."/>
            <person name="Kostlbacher S."/>
            <person name="Vangestel C."/>
        </authorList>
    </citation>
    <scope>NUCLEOTIDE SEQUENCE [LARGE SCALE GENOMIC DNA]</scope>
    <source>
        <strain evidence="7">W744_W776</strain>
    </source>
</reference>
<dbReference type="Proteomes" id="UP000827092">
    <property type="component" value="Unassembled WGS sequence"/>
</dbReference>